<gene>
    <name evidence="11" type="ORF">R7226_11185</name>
</gene>
<evidence type="ECO:0000256" key="2">
    <source>
        <dbReference type="ARBA" id="ARBA00022670"/>
    </source>
</evidence>
<dbReference type="Pfam" id="PF00082">
    <property type="entry name" value="Peptidase_S8"/>
    <property type="match status" value="1"/>
</dbReference>
<evidence type="ECO:0000313" key="12">
    <source>
        <dbReference type="Proteomes" id="UP001284601"/>
    </source>
</evidence>
<dbReference type="InterPro" id="IPR000209">
    <property type="entry name" value="Peptidase_S8/S53_dom"/>
</dbReference>
<feature type="region of interest" description="Disordered" evidence="8">
    <location>
        <begin position="623"/>
        <end position="649"/>
    </location>
</feature>
<keyword evidence="3" id="KW-0479">Metal-binding</keyword>
<dbReference type="PROSITE" id="PS00138">
    <property type="entry name" value="SUBTILASE_SER"/>
    <property type="match status" value="1"/>
</dbReference>
<dbReference type="InterPro" id="IPR023828">
    <property type="entry name" value="Peptidase_S8_Ser-AS"/>
</dbReference>
<dbReference type="SUPFAM" id="SSF52743">
    <property type="entry name" value="Subtilisin-like"/>
    <property type="match status" value="1"/>
</dbReference>
<dbReference type="EC" id="3.4.-.-" evidence="11"/>
<keyword evidence="7" id="KW-0865">Zymogen</keyword>
<keyword evidence="6" id="KW-0106">Calcium</keyword>
<evidence type="ECO:0000259" key="10">
    <source>
        <dbReference type="PROSITE" id="PS51695"/>
    </source>
</evidence>
<dbReference type="SMART" id="SM00944">
    <property type="entry name" value="Pro-kuma_activ"/>
    <property type="match status" value="1"/>
</dbReference>
<comment type="caution">
    <text evidence="11">The sequence shown here is derived from an EMBL/GenBank/DDBJ whole genome shotgun (WGS) entry which is preliminary data.</text>
</comment>
<dbReference type="Pfam" id="PF09286">
    <property type="entry name" value="Pro-kuma_activ"/>
    <property type="match status" value="1"/>
</dbReference>
<evidence type="ECO:0000256" key="1">
    <source>
        <dbReference type="ARBA" id="ARBA00001913"/>
    </source>
</evidence>
<evidence type="ECO:0000256" key="7">
    <source>
        <dbReference type="ARBA" id="ARBA00023145"/>
    </source>
</evidence>
<protein>
    <submittedName>
        <fullName evidence="11">S53 family peptidase</fullName>
        <ecNumber evidence="11">3.4.-.-</ecNumber>
    </submittedName>
</protein>
<dbReference type="InterPro" id="IPR015366">
    <property type="entry name" value="S53_propep"/>
</dbReference>
<evidence type="ECO:0000313" key="11">
    <source>
        <dbReference type="EMBL" id="MDW5594906.1"/>
    </source>
</evidence>
<dbReference type="InterPro" id="IPR050819">
    <property type="entry name" value="Tripeptidyl-peptidase_I"/>
</dbReference>
<dbReference type="InterPro" id="IPR036852">
    <property type="entry name" value="Peptidase_S8/S53_dom_sf"/>
</dbReference>
<feature type="domain" description="Peptidase S53" evidence="10">
    <location>
        <begin position="233"/>
        <end position="619"/>
    </location>
</feature>
<dbReference type="EMBL" id="JAWSTH010000024">
    <property type="protein sequence ID" value="MDW5594906.1"/>
    <property type="molecule type" value="Genomic_DNA"/>
</dbReference>
<dbReference type="PROSITE" id="PS51695">
    <property type="entry name" value="SEDOLISIN"/>
    <property type="match status" value="1"/>
</dbReference>
<dbReference type="InterPro" id="IPR030400">
    <property type="entry name" value="Sedolisin_dom"/>
</dbReference>
<dbReference type="PANTHER" id="PTHR14218">
    <property type="entry name" value="PROTEASE S8 TRIPEPTIDYL PEPTIDASE I CLN2"/>
    <property type="match status" value="1"/>
</dbReference>
<evidence type="ECO:0000256" key="5">
    <source>
        <dbReference type="ARBA" id="ARBA00022825"/>
    </source>
</evidence>
<dbReference type="CDD" id="cd04056">
    <property type="entry name" value="Peptidases_S53"/>
    <property type="match status" value="1"/>
</dbReference>
<keyword evidence="12" id="KW-1185">Reference proteome</keyword>
<feature type="compositionally biased region" description="Basic and acidic residues" evidence="8">
    <location>
        <begin position="625"/>
        <end position="642"/>
    </location>
</feature>
<feature type="signal peptide" evidence="9">
    <location>
        <begin position="1"/>
        <end position="22"/>
    </location>
</feature>
<reference evidence="11 12" key="2">
    <citation type="submission" date="2023-10" db="EMBL/GenBank/DDBJ databases">
        <authorList>
            <person name="Han X.F."/>
        </authorList>
    </citation>
    <scope>NUCLEOTIDE SEQUENCE [LARGE SCALE GENOMIC DNA]</scope>
    <source>
        <strain evidence="11 12">KCTC 39840</strain>
    </source>
</reference>
<accession>A0ABU4HNL3</accession>
<dbReference type="Proteomes" id="UP001284601">
    <property type="component" value="Unassembled WGS sequence"/>
</dbReference>
<evidence type="ECO:0000256" key="9">
    <source>
        <dbReference type="SAM" id="SignalP"/>
    </source>
</evidence>
<proteinExistence type="predicted"/>
<evidence type="ECO:0000256" key="8">
    <source>
        <dbReference type="SAM" id="MobiDB-lite"/>
    </source>
</evidence>
<dbReference type="PANTHER" id="PTHR14218:SF15">
    <property type="entry name" value="TRIPEPTIDYL-PEPTIDASE 1"/>
    <property type="match status" value="1"/>
</dbReference>
<keyword evidence="5" id="KW-0720">Serine protease</keyword>
<keyword evidence="4 11" id="KW-0378">Hydrolase</keyword>
<evidence type="ECO:0000256" key="6">
    <source>
        <dbReference type="ARBA" id="ARBA00022837"/>
    </source>
</evidence>
<dbReference type="GO" id="GO:0016787">
    <property type="term" value="F:hydrolase activity"/>
    <property type="evidence" value="ECO:0007669"/>
    <property type="project" value="UniProtKB-KW"/>
</dbReference>
<reference evidence="12" key="1">
    <citation type="submission" date="2023-07" db="EMBL/GenBank/DDBJ databases">
        <title>Conexibacter stalactiti sp. nov., isolated from stalactites in a lava cave and emended description of the genus Conexibacter.</title>
        <authorList>
            <person name="Lee S.D."/>
        </authorList>
    </citation>
    <scope>NUCLEOTIDE SEQUENCE [LARGE SCALE GENOMIC DNA]</scope>
    <source>
        <strain evidence="12">KCTC 39840</strain>
    </source>
</reference>
<dbReference type="RefSeq" id="WP_318597239.1">
    <property type="nucleotide sequence ID" value="NZ_JAWSTH010000024.1"/>
</dbReference>
<name>A0ABU4HNL3_9ACTN</name>
<evidence type="ECO:0000256" key="3">
    <source>
        <dbReference type="ARBA" id="ARBA00022723"/>
    </source>
</evidence>
<keyword evidence="2" id="KW-0645">Protease</keyword>
<sequence>MSHRFLPAAAAVLAVAAPLALADGAAAASRRAAARTAAPTELLLTFRERPGLHEFVKAVSDPASRRYRQYSTVEALARRYGPTPRARRAVAAWAAANDLTVSVAQTGTFAIASGSATALSAAVGGSGLAQASGRDSRLPVPAALRGSVGSAAVLSQQELPLATGPSAPVAKTSARARAAQSGALPTPNAILAELFGSASERSGTPKGCAPGTNSGETLEYIGAGTPIGLPLYGYTPNQYLTAYGHAQLHRRGFRGEGMRVAVLEIDDFIRSDVETFASCFGSELPKITREAIGRRFPAPGGETTLDLEVLIGSLPKLEAIHVVGTAQPSPASLLKGAIATLGTPKTRPDVVSISLGICEPALAGQVTTMRAFSDVYAVAAGAGISTLVSTGDSGVTGCAREAGPSMISAVAGPSTSPFVTAVGGTNITLDSANRLRSQQVWNNAPAGLSGGGGGISVLFESPWWQGGQQGGMGGRVVPDIAALGDPYPGYAIYCTADDQDCRGTRDPRGGWQTIGGTSAATPLMAAGIVLANQEAKSKGQPPLGLLNPLIYAIGGGKPATYKGAISDVTIGSNDVGKAVPRDAGGGTPIGQFSAEKGYDAATGWGSLKIAGFSAEAVKVAKRQAAKADGDDRRVAPDGDDRRAARKTTR</sequence>
<comment type="cofactor">
    <cofactor evidence="1">
        <name>Ca(2+)</name>
        <dbReference type="ChEBI" id="CHEBI:29108"/>
    </cofactor>
</comment>
<evidence type="ECO:0000256" key="4">
    <source>
        <dbReference type="ARBA" id="ARBA00022801"/>
    </source>
</evidence>
<dbReference type="SUPFAM" id="SSF54897">
    <property type="entry name" value="Protease propeptides/inhibitors"/>
    <property type="match status" value="1"/>
</dbReference>
<feature type="chain" id="PRO_5046983731" evidence="9">
    <location>
        <begin position="23"/>
        <end position="649"/>
    </location>
</feature>
<dbReference type="Gene3D" id="3.40.50.200">
    <property type="entry name" value="Peptidase S8/S53 domain"/>
    <property type="match status" value="1"/>
</dbReference>
<keyword evidence="9" id="KW-0732">Signal</keyword>
<organism evidence="11 12">
    <name type="scientific">Conexibacter stalactiti</name>
    <dbReference type="NCBI Taxonomy" id="1940611"/>
    <lineage>
        <taxon>Bacteria</taxon>
        <taxon>Bacillati</taxon>
        <taxon>Actinomycetota</taxon>
        <taxon>Thermoleophilia</taxon>
        <taxon>Solirubrobacterales</taxon>
        <taxon>Conexibacteraceae</taxon>
        <taxon>Conexibacter</taxon>
    </lineage>
</organism>